<keyword evidence="1" id="KW-0808">Transferase</keyword>
<comment type="similarity">
    <text evidence="1">Belongs to the glycosyltransferase 10 family.</text>
</comment>
<evidence type="ECO:0000256" key="2">
    <source>
        <dbReference type="SAM" id="MobiDB-lite"/>
    </source>
</evidence>
<comment type="caution">
    <text evidence="4">The sequence shown here is derived from an EMBL/GenBank/DDBJ whole genome shotgun (WGS) entry which is preliminary data.</text>
</comment>
<feature type="compositionally biased region" description="Basic and acidic residues" evidence="2">
    <location>
        <begin position="12"/>
        <end position="21"/>
    </location>
</feature>
<keyword evidence="1" id="KW-0333">Golgi apparatus</keyword>
<feature type="domain" description="Fucosyltransferase C-terminal" evidence="3">
    <location>
        <begin position="246"/>
        <end position="327"/>
    </location>
</feature>
<dbReference type="EMBL" id="JAGRRH010000007">
    <property type="protein sequence ID" value="KAG7367449.1"/>
    <property type="molecule type" value="Genomic_DNA"/>
</dbReference>
<dbReference type="EC" id="2.4.1.-" evidence="1"/>
<gene>
    <name evidence="4" type="ORF">IV203_030120</name>
</gene>
<comment type="subcellular location">
    <subcellularLocation>
        <location evidence="1">Golgi apparatus</location>
        <location evidence="1">Golgi stack membrane</location>
        <topology evidence="1">Single-pass type II membrane protein</topology>
    </subcellularLocation>
</comment>
<accession>A0A9K3LT37</accession>
<sequence>MSQIVTDNTTIPKRDERRWKSENFTQHSAEVEQTTTTTPLHSRGRLFYCGWNSVPKLIFPEYDFQETIWKPNEVNSTRNDILVVGMYGPCLGVRRFFARGGPALIHDLFEGKVLYINGEAYGHLDPRVIDREYQIGPYSPESEFPENSRLVYFFALCLGMMNSQSDNSLNDLIFDPTQRPNNTGKYSGVAYYSSKCIRFRQRAASQISEIVPVYFGEGCQVQNAHDLHNYTNAINLVEKGGRNWLENHRFFHDFKYCLAMENTEKAGYVTEKLLNAFLAGCLPIYYGTREVFDVFNKDAFLFFDIQNPQGTLDKIRYLEAHPEAYSEILRAPILKHGSQTIDQFFSIFPQVGNGTLNFEVRRMMGLQTLHKRS</sequence>
<dbReference type="OrthoDB" id="41604at2759"/>
<keyword evidence="5" id="KW-1185">Reference proteome</keyword>
<protein>
    <recommendedName>
        <fullName evidence="1">Fucosyltransferase</fullName>
        <ecNumber evidence="1">2.4.1.-</ecNumber>
    </recommendedName>
</protein>
<reference evidence="4" key="1">
    <citation type="journal article" date="2021" name="Sci. Rep.">
        <title>Diploid genomic architecture of Nitzschia inconspicua, an elite biomass production diatom.</title>
        <authorList>
            <person name="Oliver A."/>
            <person name="Podell S."/>
            <person name="Pinowska A."/>
            <person name="Traller J.C."/>
            <person name="Smith S.R."/>
            <person name="McClure R."/>
            <person name="Beliaev A."/>
            <person name="Bohutskyi P."/>
            <person name="Hill E.A."/>
            <person name="Rabines A."/>
            <person name="Zheng H."/>
            <person name="Allen L.Z."/>
            <person name="Kuo A."/>
            <person name="Grigoriev I.V."/>
            <person name="Allen A.E."/>
            <person name="Hazlebeck D."/>
            <person name="Allen E.E."/>
        </authorList>
    </citation>
    <scope>NUCLEOTIDE SEQUENCE</scope>
    <source>
        <strain evidence="4">Hildebrandi</strain>
    </source>
</reference>
<name>A0A9K3LT37_9STRA</name>
<dbReference type="AlphaFoldDB" id="A0A9K3LT37"/>
<keyword evidence="1" id="KW-0812">Transmembrane</keyword>
<reference evidence="4" key="2">
    <citation type="submission" date="2021-04" db="EMBL/GenBank/DDBJ databases">
        <authorList>
            <person name="Podell S."/>
        </authorList>
    </citation>
    <scope>NUCLEOTIDE SEQUENCE</scope>
    <source>
        <strain evidence="4">Hildebrandi</strain>
    </source>
</reference>
<dbReference type="InterPro" id="IPR001503">
    <property type="entry name" value="Glyco_trans_10"/>
</dbReference>
<feature type="compositionally biased region" description="Polar residues" evidence="2">
    <location>
        <begin position="22"/>
        <end position="37"/>
    </location>
</feature>
<evidence type="ECO:0000313" key="5">
    <source>
        <dbReference type="Proteomes" id="UP000693970"/>
    </source>
</evidence>
<keyword evidence="1" id="KW-0472">Membrane</keyword>
<evidence type="ECO:0000259" key="3">
    <source>
        <dbReference type="Pfam" id="PF00852"/>
    </source>
</evidence>
<dbReference type="Proteomes" id="UP000693970">
    <property type="component" value="Unassembled WGS sequence"/>
</dbReference>
<feature type="compositionally biased region" description="Polar residues" evidence="2">
    <location>
        <begin position="1"/>
        <end position="11"/>
    </location>
</feature>
<evidence type="ECO:0000256" key="1">
    <source>
        <dbReference type="RuleBase" id="RU003832"/>
    </source>
</evidence>
<proteinExistence type="inferred from homology"/>
<dbReference type="GO" id="GO:0032580">
    <property type="term" value="C:Golgi cisterna membrane"/>
    <property type="evidence" value="ECO:0007669"/>
    <property type="project" value="UniProtKB-SubCell"/>
</dbReference>
<evidence type="ECO:0000313" key="4">
    <source>
        <dbReference type="EMBL" id="KAG7367449.1"/>
    </source>
</evidence>
<dbReference type="PANTHER" id="PTHR11929:SF194">
    <property type="entry name" value="ALPHA-(1,3)-FUCOSYLTRANSFERASE 10"/>
    <property type="match status" value="1"/>
</dbReference>
<keyword evidence="1 4" id="KW-0328">Glycosyltransferase</keyword>
<dbReference type="Pfam" id="PF00852">
    <property type="entry name" value="Glyco_transf_10"/>
    <property type="match status" value="1"/>
</dbReference>
<dbReference type="GO" id="GO:0046920">
    <property type="term" value="F:alpha-(1-&gt;3)-fucosyltransferase activity"/>
    <property type="evidence" value="ECO:0007669"/>
    <property type="project" value="TreeGrafter"/>
</dbReference>
<feature type="region of interest" description="Disordered" evidence="2">
    <location>
        <begin position="1"/>
        <end position="37"/>
    </location>
</feature>
<dbReference type="PANTHER" id="PTHR11929">
    <property type="entry name" value="ALPHA- 1,3 -FUCOSYLTRANSFERASE"/>
    <property type="match status" value="1"/>
</dbReference>
<organism evidence="4 5">
    <name type="scientific">Nitzschia inconspicua</name>
    <dbReference type="NCBI Taxonomy" id="303405"/>
    <lineage>
        <taxon>Eukaryota</taxon>
        <taxon>Sar</taxon>
        <taxon>Stramenopiles</taxon>
        <taxon>Ochrophyta</taxon>
        <taxon>Bacillariophyta</taxon>
        <taxon>Bacillariophyceae</taxon>
        <taxon>Bacillariophycidae</taxon>
        <taxon>Bacillariales</taxon>
        <taxon>Bacillariaceae</taxon>
        <taxon>Nitzschia</taxon>
    </lineage>
</organism>
<dbReference type="InterPro" id="IPR055270">
    <property type="entry name" value="Glyco_tran_10_C"/>
</dbReference>